<evidence type="ECO:0000256" key="4">
    <source>
        <dbReference type="ARBA" id="ARBA00023033"/>
    </source>
</evidence>
<dbReference type="EMBL" id="JACCBG010000001">
    <property type="protein sequence ID" value="NYD42189.1"/>
    <property type="molecule type" value="Genomic_DNA"/>
</dbReference>
<dbReference type="Pfam" id="PF00296">
    <property type="entry name" value="Bac_luciferase"/>
    <property type="match status" value="1"/>
</dbReference>
<dbReference type="Gene3D" id="3.20.20.30">
    <property type="entry name" value="Luciferase-like domain"/>
    <property type="match status" value="1"/>
</dbReference>
<dbReference type="AlphaFoldDB" id="A0A7Y9JCE8"/>
<dbReference type="GO" id="GO:0046306">
    <property type="term" value="P:alkanesulfonate catabolic process"/>
    <property type="evidence" value="ECO:0007669"/>
    <property type="project" value="TreeGrafter"/>
</dbReference>
<dbReference type="Proteomes" id="UP000535511">
    <property type="component" value="Unassembled WGS sequence"/>
</dbReference>
<dbReference type="InterPro" id="IPR019952">
    <property type="entry name" value="F420_OxRdatse_Rv1855c_pred"/>
</dbReference>
<dbReference type="NCBIfam" id="TIGR03560">
    <property type="entry name" value="F420_Rv1855c"/>
    <property type="match status" value="1"/>
</dbReference>
<feature type="domain" description="Luciferase-like" evidence="5">
    <location>
        <begin position="7"/>
        <end position="247"/>
    </location>
</feature>
<evidence type="ECO:0000256" key="2">
    <source>
        <dbReference type="ARBA" id="ARBA00022643"/>
    </source>
</evidence>
<dbReference type="RefSeq" id="WP_179663856.1">
    <property type="nucleotide sequence ID" value="NZ_JACCBG010000001.1"/>
</dbReference>
<evidence type="ECO:0000256" key="3">
    <source>
        <dbReference type="ARBA" id="ARBA00023002"/>
    </source>
</evidence>
<dbReference type="PANTHER" id="PTHR42847:SF4">
    <property type="entry name" value="ALKANESULFONATE MONOOXYGENASE-RELATED"/>
    <property type="match status" value="1"/>
</dbReference>
<keyword evidence="2" id="KW-0288">FMN</keyword>
<dbReference type="InterPro" id="IPR050172">
    <property type="entry name" value="SsuD_RutA_monooxygenase"/>
</dbReference>
<accession>A0A7Y9JCE8</accession>
<evidence type="ECO:0000313" key="6">
    <source>
        <dbReference type="EMBL" id="NYD42189.1"/>
    </source>
</evidence>
<reference evidence="6 7" key="1">
    <citation type="submission" date="2020-07" db="EMBL/GenBank/DDBJ databases">
        <title>Sequencing the genomes of 1000 actinobacteria strains.</title>
        <authorList>
            <person name="Klenk H.-P."/>
        </authorList>
    </citation>
    <scope>NUCLEOTIDE SEQUENCE [LARGE SCALE GENOMIC DNA]</scope>
    <source>
        <strain evidence="6 7">DSM 21350</strain>
    </source>
</reference>
<protein>
    <submittedName>
        <fullName evidence="6">F420-dependent oxidoreductase-like protein</fullName>
    </submittedName>
</protein>
<proteinExistence type="predicted"/>
<dbReference type="GO" id="GO:0008726">
    <property type="term" value="F:alkanesulfonate monooxygenase activity"/>
    <property type="evidence" value="ECO:0007669"/>
    <property type="project" value="TreeGrafter"/>
</dbReference>
<evidence type="ECO:0000313" key="7">
    <source>
        <dbReference type="Proteomes" id="UP000535511"/>
    </source>
</evidence>
<keyword evidence="7" id="KW-1185">Reference proteome</keyword>
<evidence type="ECO:0000256" key="1">
    <source>
        <dbReference type="ARBA" id="ARBA00022630"/>
    </source>
</evidence>
<keyword evidence="3" id="KW-0560">Oxidoreductase</keyword>
<comment type="caution">
    <text evidence="6">The sequence shown here is derived from an EMBL/GenBank/DDBJ whole genome shotgun (WGS) entry which is preliminary data.</text>
</comment>
<dbReference type="PANTHER" id="PTHR42847">
    <property type="entry name" value="ALKANESULFONATE MONOOXYGENASE"/>
    <property type="match status" value="1"/>
</dbReference>
<name>A0A7Y9JCE8_9ACTN</name>
<organism evidence="6 7">
    <name type="scientific">Nocardioides panaciterrulae</name>
    <dbReference type="NCBI Taxonomy" id="661492"/>
    <lineage>
        <taxon>Bacteria</taxon>
        <taxon>Bacillati</taxon>
        <taxon>Actinomycetota</taxon>
        <taxon>Actinomycetes</taxon>
        <taxon>Propionibacteriales</taxon>
        <taxon>Nocardioidaceae</taxon>
        <taxon>Nocardioides</taxon>
    </lineage>
</organism>
<sequence>MELRIFTEPQQGATYDDLLAVALTAEECGFGAFFRSDHYLAMGADGLPGPSDAWVTLAGLARDTSTIRLGTLMTSATFRHPGPLAIAVANVDQMSGGRVELGLGAGWYEQEHTAYGIPFPDTAERFDRFEEQLAVITGLWETPAGETFSFDGQHYRLEESPALPAPVQRPRPPVLIGGRGRRRTPALAARYADEFNMPFVGEDETATQFARVRRACEEAGRDPGELVWSNALVLCVGRDEAELDRRAGAIGRDKAELRENGLAGTPAEVVEKLGRYAALGAQRAYLQVLDLSDLDHVRLVAEEVMPHL</sequence>
<evidence type="ECO:0000259" key="5">
    <source>
        <dbReference type="Pfam" id="PF00296"/>
    </source>
</evidence>
<keyword evidence="4" id="KW-0503">Monooxygenase</keyword>
<dbReference type="InterPro" id="IPR036661">
    <property type="entry name" value="Luciferase-like_sf"/>
</dbReference>
<keyword evidence="1" id="KW-0285">Flavoprotein</keyword>
<dbReference type="InterPro" id="IPR011251">
    <property type="entry name" value="Luciferase-like_dom"/>
</dbReference>
<gene>
    <name evidence="6" type="ORF">BJZ21_002272</name>
</gene>
<dbReference type="SUPFAM" id="SSF51679">
    <property type="entry name" value="Bacterial luciferase-like"/>
    <property type="match status" value="1"/>
</dbReference>